<dbReference type="InterPro" id="IPR009097">
    <property type="entry name" value="Cyclic_Pdiesterase"/>
</dbReference>
<feature type="domain" description="A-kinase anchor protein 7-like phosphoesterase" evidence="2">
    <location>
        <begin position="193"/>
        <end position="323"/>
    </location>
</feature>
<sequence>MKSKRIKVVYLDSFAGLLERPLSSFSWNFEANFGWCPFVVPGWQIVQLKYESHIVWSNLTDQSFEEVKKMCSAGTPEPTVEDLVDKTRTSVSEEETSSHTTTSELHFPITDDEQVDERLSDAGLETSNEMPVSRANKSVHPVTTKSSFSITSEVQQKDLSDVFWHRPNHPNFFVCQRVKSSSFNEKALQVKNYFEALKRACASAAHLVPQVPLQLVGVNTFDRRVLYVRFQPNSELQRFVNHLNRLLHASGFSNHNALWFTPHITLMKLNGKQYNRFKINSKIVEKYRDEDFGTLLLRELHLCLMGASRDELGFHRSYGSVAFNPVTDE</sequence>
<evidence type="ECO:0000313" key="4">
    <source>
        <dbReference type="Proteomes" id="UP000272942"/>
    </source>
</evidence>
<protein>
    <submittedName>
        <fullName evidence="5">AKAP7_NLS domain-containing protein</fullName>
    </submittedName>
</protein>
<dbReference type="Pfam" id="PF10469">
    <property type="entry name" value="AKAP7_NLS"/>
    <property type="match status" value="1"/>
</dbReference>
<dbReference type="GO" id="GO:0005829">
    <property type="term" value="C:cytosol"/>
    <property type="evidence" value="ECO:0007669"/>
    <property type="project" value="TreeGrafter"/>
</dbReference>
<evidence type="ECO:0000313" key="3">
    <source>
        <dbReference type="EMBL" id="VDP87378.1"/>
    </source>
</evidence>
<dbReference type="GO" id="GO:0010738">
    <property type="term" value="P:regulation of protein kinase A signaling"/>
    <property type="evidence" value="ECO:0007669"/>
    <property type="project" value="TreeGrafter"/>
</dbReference>
<evidence type="ECO:0000256" key="1">
    <source>
        <dbReference type="SAM" id="MobiDB-lite"/>
    </source>
</evidence>
<feature type="region of interest" description="Disordered" evidence="1">
    <location>
        <begin position="85"/>
        <end position="105"/>
    </location>
</feature>
<dbReference type="WBParaSite" id="ECPE_0001067201-mRNA-1">
    <property type="protein sequence ID" value="ECPE_0001067201-mRNA-1"/>
    <property type="gene ID" value="ECPE_0001067201"/>
</dbReference>
<reference evidence="5" key="1">
    <citation type="submission" date="2016-06" db="UniProtKB">
        <authorList>
            <consortium name="WormBaseParasite"/>
        </authorList>
    </citation>
    <scope>IDENTIFICATION</scope>
</reference>
<dbReference type="PANTHER" id="PTHR15934:SF2">
    <property type="entry name" value="A-KINASE ANCHOR PROTEIN 7-LIKE PHOSPHOESTERASE DOMAIN-CONTAINING PROTEIN"/>
    <property type="match status" value="1"/>
</dbReference>
<dbReference type="AlphaFoldDB" id="A0A183AUK5"/>
<keyword evidence="4" id="KW-1185">Reference proteome</keyword>
<dbReference type="EMBL" id="UZAN01049420">
    <property type="protein sequence ID" value="VDP87378.1"/>
    <property type="molecule type" value="Genomic_DNA"/>
</dbReference>
<organism evidence="5">
    <name type="scientific">Echinostoma caproni</name>
    <dbReference type="NCBI Taxonomy" id="27848"/>
    <lineage>
        <taxon>Eukaryota</taxon>
        <taxon>Metazoa</taxon>
        <taxon>Spiralia</taxon>
        <taxon>Lophotrochozoa</taxon>
        <taxon>Platyhelminthes</taxon>
        <taxon>Trematoda</taxon>
        <taxon>Digenea</taxon>
        <taxon>Plagiorchiida</taxon>
        <taxon>Echinostomata</taxon>
        <taxon>Echinostomatoidea</taxon>
        <taxon>Echinostomatidae</taxon>
        <taxon>Echinostoma</taxon>
    </lineage>
</organism>
<accession>A0A183AUK5</accession>
<dbReference type="Proteomes" id="UP000272942">
    <property type="component" value="Unassembled WGS sequence"/>
</dbReference>
<dbReference type="Gene3D" id="3.90.1140.10">
    <property type="entry name" value="Cyclic phosphodiesterase"/>
    <property type="match status" value="1"/>
</dbReference>
<evidence type="ECO:0000313" key="5">
    <source>
        <dbReference type="WBParaSite" id="ECPE_0001067201-mRNA-1"/>
    </source>
</evidence>
<dbReference type="GO" id="GO:0034237">
    <property type="term" value="F:protein kinase A regulatory subunit binding"/>
    <property type="evidence" value="ECO:0007669"/>
    <property type="project" value="TreeGrafter"/>
</dbReference>
<name>A0A183AUK5_9TREM</name>
<dbReference type="SUPFAM" id="SSF55144">
    <property type="entry name" value="LigT-like"/>
    <property type="match status" value="1"/>
</dbReference>
<proteinExistence type="predicted"/>
<dbReference type="InterPro" id="IPR052641">
    <property type="entry name" value="AKAP7_isoform_gamma"/>
</dbReference>
<dbReference type="PANTHER" id="PTHR15934">
    <property type="entry name" value="RNA 2',3'-CYCLIC PHOSPHODIESTERASE"/>
    <property type="match status" value="1"/>
</dbReference>
<dbReference type="OrthoDB" id="10263155at2759"/>
<dbReference type="InterPro" id="IPR019510">
    <property type="entry name" value="AKAP7-like_phosphoesterase"/>
</dbReference>
<reference evidence="3 4" key="2">
    <citation type="submission" date="2018-11" db="EMBL/GenBank/DDBJ databases">
        <authorList>
            <consortium name="Pathogen Informatics"/>
        </authorList>
    </citation>
    <scope>NUCLEOTIDE SEQUENCE [LARGE SCALE GENOMIC DNA]</scope>
    <source>
        <strain evidence="3 4">Egypt</strain>
    </source>
</reference>
<gene>
    <name evidence="3" type="ORF">ECPE_LOCUS10640</name>
</gene>
<evidence type="ECO:0000259" key="2">
    <source>
        <dbReference type="Pfam" id="PF10469"/>
    </source>
</evidence>